<evidence type="ECO:0000313" key="2">
    <source>
        <dbReference type="Proteomes" id="UP000028999"/>
    </source>
</evidence>
<name>A0A078FJK4_BRANA</name>
<protein>
    <submittedName>
        <fullName evidence="1">BnaC04g26760D protein</fullName>
    </submittedName>
</protein>
<dbReference type="Gramene" id="CDY13159">
    <property type="protein sequence ID" value="CDY13159"/>
    <property type="gene ID" value="GSBRNA2T00071022001"/>
</dbReference>
<evidence type="ECO:0000313" key="1">
    <source>
        <dbReference type="EMBL" id="CDY13159.1"/>
    </source>
</evidence>
<gene>
    <name evidence="1" type="primary">BnaC04g26760D</name>
    <name evidence="1" type="ORF">GSBRNA2T00071022001</name>
</gene>
<keyword evidence="2" id="KW-1185">Reference proteome</keyword>
<dbReference type="AlphaFoldDB" id="A0A078FJK4"/>
<accession>A0A078FJK4</accession>
<dbReference type="PaxDb" id="3708-A0A078FJK4"/>
<organism evidence="1 2">
    <name type="scientific">Brassica napus</name>
    <name type="common">Rape</name>
    <dbReference type="NCBI Taxonomy" id="3708"/>
    <lineage>
        <taxon>Eukaryota</taxon>
        <taxon>Viridiplantae</taxon>
        <taxon>Streptophyta</taxon>
        <taxon>Embryophyta</taxon>
        <taxon>Tracheophyta</taxon>
        <taxon>Spermatophyta</taxon>
        <taxon>Magnoliopsida</taxon>
        <taxon>eudicotyledons</taxon>
        <taxon>Gunneridae</taxon>
        <taxon>Pentapetalae</taxon>
        <taxon>rosids</taxon>
        <taxon>malvids</taxon>
        <taxon>Brassicales</taxon>
        <taxon>Brassicaceae</taxon>
        <taxon>Brassiceae</taxon>
        <taxon>Brassica</taxon>
    </lineage>
</organism>
<dbReference type="EMBL" id="LK032032">
    <property type="protein sequence ID" value="CDY13159.1"/>
    <property type="molecule type" value="Genomic_DNA"/>
</dbReference>
<proteinExistence type="predicted"/>
<reference evidence="1 2" key="1">
    <citation type="journal article" date="2014" name="Science">
        <title>Plant genetics. Early allopolyploid evolution in the post-Neolithic Brassica napus oilseed genome.</title>
        <authorList>
            <person name="Chalhoub B."/>
            <person name="Denoeud F."/>
            <person name="Liu S."/>
            <person name="Parkin I.A."/>
            <person name="Tang H."/>
            <person name="Wang X."/>
            <person name="Chiquet J."/>
            <person name="Belcram H."/>
            <person name="Tong C."/>
            <person name="Samans B."/>
            <person name="Correa M."/>
            <person name="Da Silva C."/>
            <person name="Just J."/>
            <person name="Falentin C."/>
            <person name="Koh C.S."/>
            <person name="Le Clainche I."/>
            <person name="Bernard M."/>
            <person name="Bento P."/>
            <person name="Noel B."/>
            <person name="Labadie K."/>
            <person name="Alberti A."/>
            <person name="Charles M."/>
            <person name="Arnaud D."/>
            <person name="Guo H."/>
            <person name="Daviaud C."/>
            <person name="Alamery S."/>
            <person name="Jabbari K."/>
            <person name="Zhao M."/>
            <person name="Edger P.P."/>
            <person name="Chelaifa H."/>
            <person name="Tack D."/>
            <person name="Lassalle G."/>
            <person name="Mestiri I."/>
            <person name="Schnel N."/>
            <person name="Le Paslier M.C."/>
            <person name="Fan G."/>
            <person name="Renault V."/>
            <person name="Bayer P.E."/>
            <person name="Golicz A.A."/>
            <person name="Manoli S."/>
            <person name="Lee T.H."/>
            <person name="Thi V.H."/>
            <person name="Chalabi S."/>
            <person name="Hu Q."/>
            <person name="Fan C."/>
            <person name="Tollenaere R."/>
            <person name="Lu Y."/>
            <person name="Battail C."/>
            <person name="Shen J."/>
            <person name="Sidebottom C.H."/>
            <person name="Wang X."/>
            <person name="Canaguier A."/>
            <person name="Chauveau A."/>
            <person name="Berard A."/>
            <person name="Deniot G."/>
            <person name="Guan M."/>
            <person name="Liu Z."/>
            <person name="Sun F."/>
            <person name="Lim Y.P."/>
            <person name="Lyons E."/>
            <person name="Town C.D."/>
            <person name="Bancroft I."/>
            <person name="Wang X."/>
            <person name="Meng J."/>
            <person name="Ma J."/>
            <person name="Pires J.C."/>
            <person name="King G.J."/>
            <person name="Brunel D."/>
            <person name="Delourme R."/>
            <person name="Renard M."/>
            <person name="Aury J.M."/>
            <person name="Adams K.L."/>
            <person name="Batley J."/>
            <person name="Snowdon R.J."/>
            <person name="Tost J."/>
            <person name="Edwards D."/>
            <person name="Zhou Y."/>
            <person name="Hua W."/>
            <person name="Sharpe A.G."/>
            <person name="Paterson A.H."/>
            <person name="Guan C."/>
            <person name="Wincker P."/>
        </authorList>
    </citation>
    <scope>NUCLEOTIDE SEQUENCE [LARGE SCALE GENOMIC DNA]</scope>
    <source>
        <strain evidence="2">cv. Darmor-bzh</strain>
    </source>
</reference>
<dbReference type="Proteomes" id="UP000028999">
    <property type="component" value="Unassembled WGS sequence"/>
</dbReference>
<sequence>MASDVSCARPSFLVVVVNVSLFLHQT</sequence>